<dbReference type="EMBL" id="JABGBP010000325">
    <property type="protein sequence ID" value="NOL60895.1"/>
    <property type="molecule type" value="Genomic_DNA"/>
</dbReference>
<dbReference type="Proteomes" id="UP000546917">
    <property type="component" value="Unassembled WGS sequence"/>
</dbReference>
<dbReference type="InterPro" id="IPR001173">
    <property type="entry name" value="Glyco_trans_2-like"/>
</dbReference>
<accession>A0A7K4FPM1</accession>
<reference evidence="2 3" key="1">
    <citation type="submission" date="2020-05" db="EMBL/GenBank/DDBJ databases">
        <authorList>
            <person name="Zhang R."/>
        </authorList>
    </citation>
    <scope>NUCLEOTIDE SEQUENCE [LARGE SCALE GENOMIC DNA]</scope>
    <source>
        <strain evidence="2 3">DSM 28986</strain>
    </source>
</reference>
<evidence type="ECO:0000259" key="1">
    <source>
        <dbReference type="Pfam" id="PF00535"/>
    </source>
</evidence>
<sequence length="328" mass="38775">MVDASVVIFDYDRKNFIRDIIKSIAANIGDKNIEILVIKSYEDPEIDNFLKNNNIRFFTLLEHKSQSDYIKCAVNESMGEILMFHDDDDQFVDEKVSYVYNLFSQHEDLGYYHNNFNTVNQKGNIVYNRNYKTPEFAPVYIKNSSKSWYFNKKIKLLNHIRPDFNSSSICIRKSIITGFKKNFEFNVRPDTFLLIMALISDFSLFFDNKVLTHYRLYGENVSTSYNAPVTKMRNTFIKAFSEGTDIFSYYSHFLEDTPYARYMKLRIINLKLAYNFWALERKYKITRSELKLILKVDLVHESGYYIISVLPAKLKIMVMKISYKAIED</sequence>
<name>A0A7K4FPM1_9ARCH</name>
<comment type="caution">
    <text evidence="2">The sequence shown here is derived from an EMBL/GenBank/DDBJ whole genome shotgun (WGS) entry which is preliminary data.</text>
</comment>
<keyword evidence="2" id="KW-0808">Transferase</keyword>
<evidence type="ECO:0000313" key="2">
    <source>
        <dbReference type="EMBL" id="NOL60895.1"/>
    </source>
</evidence>
<dbReference type="AlphaFoldDB" id="A0A7K4FPM1"/>
<protein>
    <submittedName>
        <fullName evidence="2">Glycosyltransferase</fullName>
    </submittedName>
</protein>
<dbReference type="SUPFAM" id="SSF53448">
    <property type="entry name" value="Nucleotide-diphospho-sugar transferases"/>
    <property type="match status" value="1"/>
</dbReference>
<dbReference type="Gene3D" id="3.90.550.10">
    <property type="entry name" value="Spore Coat Polysaccharide Biosynthesis Protein SpsA, Chain A"/>
    <property type="match status" value="1"/>
</dbReference>
<dbReference type="Pfam" id="PF00535">
    <property type="entry name" value="Glycos_transf_2"/>
    <property type="match status" value="1"/>
</dbReference>
<gene>
    <name evidence="2" type="ORF">HLB00_08675</name>
</gene>
<dbReference type="GO" id="GO:0016740">
    <property type="term" value="F:transferase activity"/>
    <property type="evidence" value="ECO:0007669"/>
    <property type="project" value="UniProtKB-KW"/>
</dbReference>
<organism evidence="2 3">
    <name type="scientific">Ferroplasma acidiphilum</name>
    <dbReference type="NCBI Taxonomy" id="74969"/>
    <lineage>
        <taxon>Archaea</taxon>
        <taxon>Methanobacteriati</taxon>
        <taxon>Thermoplasmatota</taxon>
        <taxon>Thermoplasmata</taxon>
        <taxon>Thermoplasmatales</taxon>
        <taxon>Ferroplasmaceae</taxon>
        <taxon>Ferroplasma</taxon>
    </lineage>
</organism>
<feature type="domain" description="Glycosyltransferase 2-like" evidence="1">
    <location>
        <begin position="5"/>
        <end position="155"/>
    </location>
</feature>
<proteinExistence type="predicted"/>
<dbReference type="InterPro" id="IPR029044">
    <property type="entry name" value="Nucleotide-diphossugar_trans"/>
</dbReference>
<evidence type="ECO:0000313" key="3">
    <source>
        <dbReference type="Proteomes" id="UP000546917"/>
    </source>
</evidence>